<evidence type="ECO:0000313" key="4">
    <source>
        <dbReference type="Proteomes" id="UP000325315"/>
    </source>
</evidence>
<name>A0A5B6VTA9_9ROSI</name>
<keyword evidence="3" id="KW-0808">Transferase</keyword>
<keyword evidence="4" id="KW-1185">Reference proteome</keyword>
<dbReference type="Pfam" id="PF00078">
    <property type="entry name" value="RVT_1"/>
    <property type="match status" value="1"/>
</dbReference>
<protein>
    <submittedName>
        <fullName evidence="3">Reverse transcriptase</fullName>
    </submittedName>
</protein>
<dbReference type="OrthoDB" id="1932527at2759"/>
<dbReference type="EMBL" id="SMMG02000005">
    <property type="protein sequence ID" value="KAA3472343.1"/>
    <property type="molecule type" value="Genomic_DNA"/>
</dbReference>
<dbReference type="PANTHER" id="PTHR46890:SF48">
    <property type="entry name" value="RNA-DIRECTED DNA POLYMERASE"/>
    <property type="match status" value="1"/>
</dbReference>
<dbReference type="AlphaFoldDB" id="A0A5B6VTA9"/>
<organism evidence="3 4">
    <name type="scientific">Gossypium australe</name>
    <dbReference type="NCBI Taxonomy" id="47621"/>
    <lineage>
        <taxon>Eukaryota</taxon>
        <taxon>Viridiplantae</taxon>
        <taxon>Streptophyta</taxon>
        <taxon>Embryophyta</taxon>
        <taxon>Tracheophyta</taxon>
        <taxon>Spermatophyta</taxon>
        <taxon>Magnoliopsida</taxon>
        <taxon>eudicotyledons</taxon>
        <taxon>Gunneridae</taxon>
        <taxon>Pentapetalae</taxon>
        <taxon>rosids</taxon>
        <taxon>malvids</taxon>
        <taxon>Malvales</taxon>
        <taxon>Malvaceae</taxon>
        <taxon>Malvoideae</taxon>
        <taxon>Gossypium</taxon>
    </lineage>
</organism>
<dbReference type="PANTHER" id="PTHR46890">
    <property type="entry name" value="NON-LTR RETROLELEMENT REVERSE TRANSCRIPTASE-LIKE PROTEIN-RELATED"/>
    <property type="match status" value="1"/>
</dbReference>
<dbReference type="SUPFAM" id="SSF56672">
    <property type="entry name" value="DNA/RNA polymerases"/>
    <property type="match status" value="1"/>
</dbReference>
<keyword evidence="1" id="KW-0812">Transmembrane</keyword>
<dbReference type="Proteomes" id="UP000325315">
    <property type="component" value="Unassembled WGS sequence"/>
</dbReference>
<feature type="domain" description="Reverse transcriptase" evidence="2">
    <location>
        <begin position="1"/>
        <end position="157"/>
    </location>
</feature>
<comment type="caution">
    <text evidence="3">The sequence shown here is derived from an EMBL/GenBank/DDBJ whole genome shotgun (WGS) entry which is preliminary data.</text>
</comment>
<keyword evidence="3" id="KW-0695">RNA-directed DNA polymerase</keyword>
<keyword evidence="1" id="KW-0472">Membrane</keyword>
<dbReference type="InterPro" id="IPR000477">
    <property type="entry name" value="RT_dom"/>
</dbReference>
<dbReference type="GO" id="GO:0003964">
    <property type="term" value="F:RNA-directed DNA polymerase activity"/>
    <property type="evidence" value="ECO:0007669"/>
    <property type="project" value="UniProtKB-KW"/>
</dbReference>
<accession>A0A5B6VTA9</accession>
<feature type="transmembrane region" description="Helical" evidence="1">
    <location>
        <begin position="26"/>
        <end position="42"/>
    </location>
</feature>
<dbReference type="InterPro" id="IPR043502">
    <property type="entry name" value="DNA/RNA_pol_sf"/>
</dbReference>
<keyword evidence="3" id="KW-0548">Nucleotidyltransferase</keyword>
<dbReference type="InterPro" id="IPR052343">
    <property type="entry name" value="Retrotransposon-Effector_Assoc"/>
</dbReference>
<evidence type="ECO:0000259" key="2">
    <source>
        <dbReference type="PROSITE" id="PS50878"/>
    </source>
</evidence>
<evidence type="ECO:0000313" key="3">
    <source>
        <dbReference type="EMBL" id="KAA3472343.1"/>
    </source>
</evidence>
<sequence>MSKAYDRVEWAFLEEIMRKMGFKPRWIRLIMKCISTISYSVISRKYLFFPMRGLRKGDPMSSFLFLIYGEGLSSLMRLAQQEENFKGVKASRRGPQISHLLFADDCIIFREATERGASLLKRILREYRIYSGQIVNFEKSTIFFSSNTRVEEKRIVT</sequence>
<dbReference type="PROSITE" id="PS50878">
    <property type="entry name" value="RT_POL"/>
    <property type="match status" value="1"/>
</dbReference>
<reference evidence="4" key="1">
    <citation type="journal article" date="2019" name="Plant Biotechnol. J.">
        <title>Genome sequencing of the Australian wild diploid species Gossypium australe highlights disease resistance and delayed gland morphogenesis.</title>
        <authorList>
            <person name="Cai Y."/>
            <person name="Cai X."/>
            <person name="Wang Q."/>
            <person name="Wang P."/>
            <person name="Zhang Y."/>
            <person name="Cai C."/>
            <person name="Xu Y."/>
            <person name="Wang K."/>
            <person name="Zhou Z."/>
            <person name="Wang C."/>
            <person name="Geng S."/>
            <person name="Li B."/>
            <person name="Dong Q."/>
            <person name="Hou Y."/>
            <person name="Wang H."/>
            <person name="Ai P."/>
            <person name="Liu Z."/>
            <person name="Yi F."/>
            <person name="Sun M."/>
            <person name="An G."/>
            <person name="Cheng J."/>
            <person name="Zhang Y."/>
            <person name="Shi Q."/>
            <person name="Xie Y."/>
            <person name="Shi X."/>
            <person name="Chang Y."/>
            <person name="Huang F."/>
            <person name="Chen Y."/>
            <person name="Hong S."/>
            <person name="Mi L."/>
            <person name="Sun Q."/>
            <person name="Zhang L."/>
            <person name="Zhou B."/>
            <person name="Peng R."/>
            <person name="Zhang X."/>
            <person name="Liu F."/>
        </authorList>
    </citation>
    <scope>NUCLEOTIDE SEQUENCE [LARGE SCALE GENOMIC DNA]</scope>
    <source>
        <strain evidence="4">cv. PA1801</strain>
    </source>
</reference>
<gene>
    <name evidence="3" type="ORF">EPI10_022830</name>
</gene>
<evidence type="ECO:0000256" key="1">
    <source>
        <dbReference type="SAM" id="Phobius"/>
    </source>
</evidence>
<proteinExistence type="predicted"/>
<keyword evidence="1" id="KW-1133">Transmembrane helix</keyword>